<proteinExistence type="predicted"/>
<dbReference type="Proteomes" id="UP000192940">
    <property type="component" value="Chromosome I"/>
</dbReference>
<dbReference type="EMBL" id="LT840184">
    <property type="protein sequence ID" value="SMF86587.1"/>
    <property type="molecule type" value="Genomic_DNA"/>
</dbReference>
<keyword evidence="1" id="KW-0812">Transmembrane</keyword>
<dbReference type="AlphaFoldDB" id="A0A1X7HH35"/>
<feature type="transmembrane region" description="Helical" evidence="1">
    <location>
        <begin position="144"/>
        <end position="166"/>
    </location>
</feature>
<accession>A0A1X7HH35</accession>
<feature type="transmembrane region" description="Helical" evidence="1">
    <location>
        <begin position="116"/>
        <end position="138"/>
    </location>
</feature>
<keyword evidence="1" id="KW-0472">Membrane</keyword>
<evidence type="ECO:0000256" key="1">
    <source>
        <dbReference type="SAM" id="Phobius"/>
    </source>
</evidence>
<evidence type="ECO:0008006" key="4">
    <source>
        <dbReference type="Google" id="ProtNLM"/>
    </source>
</evidence>
<dbReference type="STRING" id="1313296.SAMN05661091_3439"/>
<name>A0A1X7HH35_9BACL</name>
<evidence type="ECO:0000313" key="2">
    <source>
        <dbReference type="EMBL" id="SMF86587.1"/>
    </source>
</evidence>
<evidence type="ECO:0000313" key="3">
    <source>
        <dbReference type="Proteomes" id="UP000192940"/>
    </source>
</evidence>
<feature type="transmembrane region" description="Helical" evidence="1">
    <location>
        <begin position="12"/>
        <end position="40"/>
    </location>
</feature>
<organism evidence="2 3">
    <name type="scientific">Paenibacillus uliginis N3/975</name>
    <dbReference type="NCBI Taxonomy" id="1313296"/>
    <lineage>
        <taxon>Bacteria</taxon>
        <taxon>Bacillati</taxon>
        <taxon>Bacillota</taxon>
        <taxon>Bacilli</taxon>
        <taxon>Bacillales</taxon>
        <taxon>Paenibacillaceae</taxon>
        <taxon>Paenibacillus</taxon>
    </lineage>
</organism>
<sequence>MNNNKIQRSSKLLAICLKILRIVVFIAVGVEISAIIWLAAVSEDVISTTIGSIHIFSPIVNTADYSKSELIAQFCVNITKQSIVIAMLFLAGAIFKDISREYTPFAAKQTKRLKAISKLMVLLAIIPASVEILMMQILAPTVKVYVSFELSFILVAVVFFCLAQIFDYGGVLQQQSDETL</sequence>
<reference evidence="2 3" key="1">
    <citation type="submission" date="2017-04" db="EMBL/GenBank/DDBJ databases">
        <authorList>
            <person name="Afonso C.L."/>
            <person name="Miller P.J."/>
            <person name="Scott M.A."/>
            <person name="Spackman E."/>
            <person name="Goraichik I."/>
            <person name="Dimitrov K.M."/>
            <person name="Suarez D.L."/>
            <person name="Swayne D.E."/>
        </authorList>
    </citation>
    <scope>NUCLEOTIDE SEQUENCE [LARGE SCALE GENOMIC DNA]</scope>
    <source>
        <strain evidence="2 3">N3/975</strain>
    </source>
</reference>
<keyword evidence="1" id="KW-1133">Transmembrane helix</keyword>
<feature type="transmembrane region" description="Helical" evidence="1">
    <location>
        <begin position="70"/>
        <end position="95"/>
    </location>
</feature>
<gene>
    <name evidence="2" type="ORF">SAMN05661091_3439</name>
</gene>
<dbReference type="RefSeq" id="WP_208914298.1">
    <property type="nucleotide sequence ID" value="NZ_LT840184.1"/>
</dbReference>
<protein>
    <recommendedName>
        <fullName evidence="4">DUF2975 domain-containing protein</fullName>
    </recommendedName>
</protein>
<keyword evidence="3" id="KW-1185">Reference proteome</keyword>